<dbReference type="EMBL" id="JARQGV010000004">
    <property type="protein sequence ID" value="MDT2251600.1"/>
    <property type="molecule type" value="Genomic_DNA"/>
</dbReference>
<dbReference type="Proteomes" id="UP001259239">
    <property type="component" value="Unassembled WGS sequence"/>
</dbReference>
<sequence>MGGYKRMNLDGGGSTQMVSRPLGSNAVSLSNQTEYGTERKVVDGIGIWSTALKGQAKGLIIHGDNELFMYERGKYTLADMTNIIILLNRKIKPDGSLSNPVGKFEGNGFIPVKSGDTDITAR</sequence>
<evidence type="ECO:0000256" key="1">
    <source>
        <dbReference type="SAM" id="MobiDB-lite"/>
    </source>
</evidence>
<feature type="region of interest" description="Disordered" evidence="1">
    <location>
        <begin position="1"/>
        <end position="21"/>
    </location>
</feature>
<proteinExistence type="predicted"/>
<dbReference type="Pfam" id="PF09992">
    <property type="entry name" value="NAGPA"/>
    <property type="match status" value="1"/>
</dbReference>
<dbReference type="InterPro" id="IPR018711">
    <property type="entry name" value="NAGPA"/>
</dbReference>
<protein>
    <submittedName>
        <fullName evidence="3">Phosphodiester glycosidase family protein</fullName>
    </submittedName>
</protein>
<dbReference type="AlphaFoldDB" id="A0AAP5JTF3"/>
<keyword evidence="3" id="KW-0326">Glycosidase</keyword>
<organism evidence="3 4">
    <name type="scientific">Paenibacillus larvae</name>
    <dbReference type="NCBI Taxonomy" id="1464"/>
    <lineage>
        <taxon>Bacteria</taxon>
        <taxon>Bacillati</taxon>
        <taxon>Bacillota</taxon>
        <taxon>Bacilli</taxon>
        <taxon>Bacillales</taxon>
        <taxon>Paenibacillaceae</taxon>
        <taxon>Paenibacillus</taxon>
    </lineage>
</organism>
<dbReference type="GO" id="GO:0016798">
    <property type="term" value="F:hydrolase activity, acting on glycosyl bonds"/>
    <property type="evidence" value="ECO:0007669"/>
    <property type="project" value="UniProtKB-KW"/>
</dbReference>
<evidence type="ECO:0000313" key="4">
    <source>
        <dbReference type="Proteomes" id="UP001259239"/>
    </source>
</evidence>
<gene>
    <name evidence="3" type="ORF">P7H09_09765</name>
</gene>
<comment type="caution">
    <text evidence="3">The sequence shown here is derived from an EMBL/GenBank/DDBJ whole genome shotgun (WGS) entry which is preliminary data.</text>
</comment>
<dbReference type="RefSeq" id="WP_023485069.1">
    <property type="nucleotide sequence ID" value="NZ_CBCRXL010000008.1"/>
</dbReference>
<keyword evidence="3" id="KW-0378">Hydrolase</keyword>
<feature type="domain" description="Phosphodiester glycosidase" evidence="2">
    <location>
        <begin position="7"/>
        <end position="47"/>
    </location>
</feature>
<reference evidence="3" key="2">
    <citation type="submission" date="2023-03" db="EMBL/GenBank/DDBJ databases">
        <authorList>
            <person name="Obshta O."/>
            <person name="Zabrodski M.W."/>
            <person name="Soomro T."/>
            <person name="Wilson G."/>
            <person name="Masood F."/>
            <person name="Thebeau J."/>
            <person name="Bezerra Da Silva M.C."/>
            <person name="Raza F."/>
            <person name="Biganski S."/>
            <person name="Jose M."/>
            <person name="Camilli M."/>
            <person name="Kozii I.V."/>
            <person name="Kozii R.V."/>
            <person name="Simko E."/>
            <person name="Wood S.C."/>
        </authorList>
    </citation>
    <scope>NUCLEOTIDE SEQUENCE</scope>
    <source>
        <strain evidence="3">PL001</strain>
    </source>
</reference>
<reference evidence="3" key="1">
    <citation type="journal article" date="2023" name="J. Vet. Diagn. Invest.">
        <title>Oxytetracycline-resistant Paenibacillus larvae identified in commercial beekeeping operations in Saskatchewan using pooled honey sampling.</title>
        <authorList>
            <person name="Obshta O."/>
            <person name="Zabrodski M.W."/>
            <person name="Soomro T."/>
            <person name="Wilson G."/>
            <person name="Masood F."/>
            <person name="Thebeau J."/>
            <person name="Silva M.C.B."/>
            <person name="Biganski S."/>
            <person name="Kozii I.V."/>
            <person name="Koziy R.V."/>
            <person name="Raza M.F."/>
            <person name="Jose M.S."/>
            <person name="Simko E."/>
            <person name="Wood S.C."/>
        </authorList>
    </citation>
    <scope>NUCLEOTIDE SEQUENCE</scope>
    <source>
        <strain evidence="3">PL001</strain>
    </source>
</reference>
<evidence type="ECO:0000313" key="3">
    <source>
        <dbReference type="EMBL" id="MDT2251600.1"/>
    </source>
</evidence>
<evidence type="ECO:0000259" key="2">
    <source>
        <dbReference type="Pfam" id="PF09992"/>
    </source>
</evidence>
<accession>A0AAP5JTF3</accession>
<name>A0AAP5JTF3_9BACL</name>